<evidence type="ECO:0000313" key="2">
    <source>
        <dbReference type="Proteomes" id="UP000186851"/>
    </source>
</evidence>
<organism evidence="1 2">
    <name type="scientific">Odinarchaeota yellowstonii (strain LCB_4)</name>
    <dbReference type="NCBI Taxonomy" id="1841599"/>
    <lineage>
        <taxon>Archaea</taxon>
        <taxon>Promethearchaeati</taxon>
        <taxon>Candidatus Odinarchaeota</taxon>
        <taxon>Candidatus Odinarchaeia</taxon>
        <taxon>Candidatus Odinarchaeales</taxon>
        <taxon>Candidatus Odinarchaeaceae</taxon>
        <taxon>Candidatus Odinarchaeum</taxon>
    </lineage>
</organism>
<name>A0AAF0IAY0_ODILC</name>
<evidence type="ECO:0000313" key="1">
    <source>
        <dbReference type="EMBL" id="WEU40283.1"/>
    </source>
</evidence>
<proteinExistence type="predicted"/>
<protein>
    <submittedName>
        <fullName evidence="1">Uncharacterized protein</fullName>
    </submittedName>
</protein>
<gene>
    <name evidence="1" type="ORF">OdinLCB4_007395</name>
</gene>
<dbReference type="KEGG" id="oyw:OdinLCB4_007395"/>
<dbReference type="AlphaFoldDB" id="A0AAF0IAY0"/>
<dbReference type="Proteomes" id="UP000186851">
    <property type="component" value="Chromosome"/>
</dbReference>
<accession>A0AAF0IAY0</accession>
<dbReference type="EMBL" id="CP091871">
    <property type="protein sequence ID" value="WEU40283.1"/>
    <property type="molecule type" value="Genomic_DNA"/>
</dbReference>
<reference evidence="1" key="1">
    <citation type="journal article" date="2017" name="Nature">
        <title>Asgard archaea illuminate the origin of eukaryotic cellular complexity.</title>
        <authorList>
            <person name="Zaremba-Niedzwiedzka K."/>
            <person name="Caceres E.F."/>
            <person name="Saw J.H."/>
            <person name="Backstrom D."/>
            <person name="Juzokaite L."/>
            <person name="Vancaester E."/>
            <person name="Seitz K.W."/>
            <person name="Anantharaman K."/>
            <person name="Starnawski P."/>
            <person name="Kjeldsen K.U."/>
            <person name="Scott M.B."/>
            <person name="Nunoura T."/>
            <person name="Banfield J.F."/>
            <person name="Schramm A."/>
            <person name="Baker B.J."/>
            <person name="Spang A."/>
            <person name="Ettema T.J.G."/>
        </authorList>
    </citation>
    <scope>NUCLEOTIDE SEQUENCE</scope>
    <source>
        <strain evidence="1">LCB_4</strain>
    </source>
</reference>
<sequence>MELLIDDKIKCADKIFKEFKKIKGFDNVWKKWVAYFSVNDLEKALKIAQILMNSNKLSDQPKAICKSIFEVINRFKQELNCFDKNTILEIFGYISWKLVILGKELEPAARQPSKPVSRDFKQHSYKLRDKNFRSKFQRNI</sequence>
<reference evidence="1" key="2">
    <citation type="journal article" date="2022" name="Nat. Microbiol.">
        <title>A closed Candidatus Odinarchaeum chromosome exposes Asgard archaeal viruses.</title>
        <authorList>
            <person name="Tamarit D."/>
            <person name="Caceres E.F."/>
            <person name="Krupovic M."/>
            <person name="Nijland R."/>
            <person name="Eme L."/>
            <person name="Robinson N.P."/>
            <person name="Ettema T.J.G."/>
        </authorList>
    </citation>
    <scope>NUCLEOTIDE SEQUENCE</scope>
    <source>
        <strain evidence="1">LCB_4</strain>
    </source>
</reference>